<dbReference type="InterPro" id="IPR036390">
    <property type="entry name" value="WH_DNA-bd_sf"/>
</dbReference>
<feature type="domain" description="O-methyltransferase dimerisation" evidence="6">
    <location>
        <begin position="11"/>
        <end position="87"/>
    </location>
</feature>
<name>A0A9X0QWA5_9PROT</name>
<dbReference type="InterPro" id="IPR016461">
    <property type="entry name" value="COMT-like"/>
</dbReference>
<gene>
    <name evidence="7" type="ORF">H7965_06820</name>
</gene>
<dbReference type="PANTHER" id="PTHR43712">
    <property type="entry name" value="PUTATIVE (AFU_ORTHOLOGUE AFUA_4G14580)-RELATED"/>
    <property type="match status" value="1"/>
</dbReference>
<dbReference type="InterPro" id="IPR029063">
    <property type="entry name" value="SAM-dependent_MTases_sf"/>
</dbReference>
<dbReference type="Gene3D" id="3.40.50.150">
    <property type="entry name" value="Vaccinia Virus protein VP39"/>
    <property type="match status" value="1"/>
</dbReference>
<feature type="active site" description="Proton acceptor" evidence="4">
    <location>
        <position position="246"/>
    </location>
</feature>
<protein>
    <submittedName>
        <fullName evidence="7">Methyltransferase</fullName>
    </submittedName>
</protein>
<dbReference type="Pfam" id="PF08100">
    <property type="entry name" value="Dimerisation"/>
    <property type="match status" value="1"/>
</dbReference>
<evidence type="ECO:0000256" key="4">
    <source>
        <dbReference type="PIRSR" id="PIRSR005739-1"/>
    </source>
</evidence>
<dbReference type="AlphaFoldDB" id="A0A9X0QWA5"/>
<comment type="caution">
    <text evidence="7">The sequence shown here is derived from an EMBL/GenBank/DDBJ whole genome shotgun (WGS) entry which is preliminary data.</text>
</comment>
<keyword evidence="1 7" id="KW-0489">Methyltransferase</keyword>
<dbReference type="GO" id="GO:0008171">
    <property type="term" value="F:O-methyltransferase activity"/>
    <property type="evidence" value="ECO:0007669"/>
    <property type="project" value="InterPro"/>
</dbReference>
<evidence type="ECO:0000256" key="3">
    <source>
        <dbReference type="ARBA" id="ARBA00022691"/>
    </source>
</evidence>
<keyword evidence="2" id="KW-0808">Transferase</keyword>
<evidence type="ECO:0000256" key="1">
    <source>
        <dbReference type="ARBA" id="ARBA00022603"/>
    </source>
</evidence>
<sequence>MSDKPTYDRIMQLATGFWASKALLSAVELNLFGVLAAGPLEATALRQRIGIHPRAARDFFDTLVALGLLERDAAGRYANGAEAARFLDPAAPGYIGGIIEMLNARLFTFWGSLTEALRTGEPQNEAKSGGDVFGSLYADPDRLEVFLRGMTGITTPIAEALAAAFPWQEVASVVDIGTAQGCVPVRLARAHPHLQVAGFDLPVVGPVFSRYVAAEGQAERVRFIPGDFFKDALPQADVLVMGMILHDWDLETKRMLIRKAHAALPPGGSLIVCEALIDDARQTHLPGLLMSLNMLIETRGGFDFTGADCIGWMREEGFAEARVVPLTAAHGAVIGRK</sequence>
<evidence type="ECO:0000259" key="6">
    <source>
        <dbReference type="Pfam" id="PF08100"/>
    </source>
</evidence>
<dbReference type="Proteomes" id="UP000600101">
    <property type="component" value="Unassembled WGS sequence"/>
</dbReference>
<dbReference type="SUPFAM" id="SSF53335">
    <property type="entry name" value="S-adenosyl-L-methionine-dependent methyltransferases"/>
    <property type="match status" value="1"/>
</dbReference>
<dbReference type="PROSITE" id="PS51683">
    <property type="entry name" value="SAM_OMT_II"/>
    <property type="match status" value="1"/>
</dbReference>
<dbReference type="PIRSF" id="PIRSF005739">
    <property type="entry name" value="O-mtase"/>
    <property type="match status" value="1"/>
</dbReference>
<dbReference type="CDD" id="cd02440">
    <property type="entry name" value="AdoMet_MTases"/>
    <property type="match status" value="1"/>
</dbReference>
<organism evidence="7 8">
    <name type="scientific">Siccirubricoccus deserti</name>
    <dbReference type="NCBI Taxonomy" id="2013562"/>
    <lineage>
        <taxon>Bacteria</taxon>
        <taxon>Pseudomonadati</taxon>
        <taxon>Pseudomonadota</taxon>
        <taxon>Alphaproteobacteria</taxon>
        <taxon>Acetobacterales</taxon>
        <taxon>Roseomonadaceae</taxon>
        <taxon>Siccirubricoccus</taxon>
    </lineage>
</organism>
<dbReference type="GO" id="GO:0046983">
    <property type="term" value="F:protein dimerization activity"/>
    <property type="evidence" value="ECO:0007669"/>
    <property type="project" value="InterPro"/>
</dbReference>
<keyword evidence="3" id="KW-0949">S-adenosyl-L-methionine</keyword>
<dbReference type="RefSeq" id="WP_186769798.1">
    <property type="nucleotide sequence ID" value="NZ_JACOMF010000005.1"/>
</dbReference>
<dbReference type="EMBL" id="JACOMF010000005">
    <property type="protein sequence ID" value="MBC4015034.1"/>
    <property type="molecule type" value="Genomic_DNA"/>
</dbReference>
<feature type="domain" description="O-methyltransferase C-terminal" evidence="5">
    <location>
        <begin position="110"/>
        <end position="318"/>
    </location>
</feature>
<dbReference type="InterPro" id="IPR001077">
    <property type="entry name" value="COMT_C"/>
</dbReference>
<dbReference type="InterPro" id="IPR036388">
    <property type="entry name" value="WH-like_DNA-bd_sf"/>
</dbReference>
<dbReference type="PANTHER" id="PTHR43712:SF2">
    <property type="entry name" value="O-METHYLTRANSFERASE CICE"/>
    <property type="match status" value="1"/>
</dbReference>
<dbReference type="Gene3D" id="1.10.10.10">
    <property type="entry name" value="Winged helix-like DNA-binding domain superfamily/Winged helix DNA-binding domain"/>
    <property type="match status" value="1"/>
</dbReference>
<dbReference type="InterPro" id="IPR012967">
    <property type="entry name" value="COMT_dimerisation"/>
</dbReference>
<proteinExistence type="predicted"/>
<keyword evidence="8" id="KW-1185">Reference proteome</keyword>
<dbReference type="SUPFAM" id="SSF46785">
    <property type="entry name" value="Winged helix' DNA-binding domain"/>
    <property type="match status" value="1"/>
</dbReference>
<dbReference type="GO" id="GO:0032259">
    <property type="term" value="P:methylation"/>
    <property type="evidence" value="ECO:0007669"/>
    <property type="project" value="UniProtKB-KW"/>
</dbReference>
<evidence type="ECO:0000256" key="2">
    <source>
        <dbReference type="ARBA" id="ARBA00022679"/>
    </source>
</evidence>
<dbReference type="Pfam" id="PF00891">
    <property type="entry name" value="Methyltransf_2"/>
    <property type="match status" value="1"/>
</dbReference>
<reference evidence="7" key="1">
    <citation type="submission" date="2020-08" db="EMBL/GenBank/DDBJ databases">
        <authorList>
            <person name="Hu Y."/>
            <person name="Nguyen S.V."/>
            <person name="Li F."/>
            <person name="Fanning S."/>
        </authorList>
    </citation>
    <scope>NUCLEOTIDE SEQUENCE</scope>
    <source>
        <strain evidence="7">SYSU D8009</strain>
    </source>
</reference>
<evidence type="ECO:0000313" key="8">
    <source>
        <dbReference type="Proteomes" id="UP000600101"/>
    </source>
</evidence>
<evidence type="ECO:0000313" key="7">
    <source>
        <dbReference type="EMBL" id="MBC4015034.1"/>
    </source>
</evidence>
<accession>A0A9X0QWA5</accession>
<evidence type="ECO:0000259" key="5">
    <source>
        <dbReference type="Pfam" id="PF00891"/>
    </source>
</evidence>